<gene>
    <name evidence="13" type="ORF">IV203_030998</name>
</gene>
<feature type="transmembrane region" description="Helical" evidence="11">
    <location>
        <begin position="202"/>
        <end position="221"/>
    </location>
</feature>
<dbReference type="GO" id="GO:0006814">
    <property type="term" value="P:sodium ion transport"/>
    <property type="evidence" value="ECO:0007669"/>
    <property type="project" value="UniProtKB-KW"/>
</dbReference>
<name>A0A9K3LTH6_9STRA</name>
<feature type="transmembrane region" description="Helical" evidence="11">
    <location>
        <begin position="257"/>
        <end position="276"/>
    </location>
</feature>
<protein>
    <submittedName>
        <fullName evidence="13">Sodium/hydrogen exchanger</fullName>
    </submittedName>
</protein>
<evidence type="ECO:0000256" key="6">
    <source>
        <dbReference type="ARBA" id="ARBA00023053"/>
    </source>
</evidence>
<evidence type="ECO:0000256" key="9">
    <source>
        <dbReference type="ARBA" id="ARBA00023201"/>
    </source>
</evidence>
<feature type="transmembrane region" description="Helical" evidence="11">
    <location>
        <begin position="355"/>
        <end position="373"/>
    </location>
</feature>
<evidence type="ECO:0000313" key="14">
    <source>
        <dbReference type="Proteomes" id="UP000693970"/>
    </source>
</evidence>
<keyword evidence="3" id="KW-0050">Antiport</keyword>
<keyword evidence="8 11" id="KW-0472">Membrane</keyword>
<feature type="transmembrane region" description="Helical" evidence="11">
    <location>
        <begin position="130"/>
        <end position="153"/>
    </location>
</feature>
<feature type="transmembrane region" description="Helical" evidence="11">
    <location>
        <begin position="97"/>
        <end position="118"/>
    </location>
</feature>
<keyword evidence="5 11" id="KW-1133">Transmembrane helix</keyword>
<feature type="region of interest" description="Disordered" evidence="10">
    <location>
        <begin position="473"/>
        <end position="495"/>
    </location>
</feature>
<keyword evidence="4 11" id="KW-0812">Transmembrane</keyword>
<feature type="compositionally biased region" description="Polar residues" evidence="10">
    <location>
        <begin position="634"/>
        <end position="643"/>
    </location>
</feature>
<feature type="domain" description="Cation/H+ exchanger transmembrane" evidence="12">
    <location>
        <begin position="3"/>
        <end position="376"/>
    </location>
</feature>
<comment type="subcellular location">
    <subcellularLocation>
        <location evidence="1">Membrane</location>
        <topology evidence="1">Multi-pass membrane protein</topology>
    </subcellularLocation>
</comment>
<evidence type="ECO:0000256" key="2">
    <source>
        <dbReference type="ARBA" id="ARBA00022448"/>
    </source>
</evidence>
<dbReference type="OrthoDB" id="45110at2759"/>
<dbReference type="Pfam" id="PF00999">
    <property type="entry name" value="Na_H_Exchanger"/>
    <property type="match status" value="1"/>
</dbReference>
<evidence type="ECO:0000256" key="1">
    <source>
        <dbReference type="ARBA" id="ARBA00004141"/>
    </source>
</evidence>
<evidence type="ECO:0000256" key="10">
    <source>
        <dbReference type="SAM" id="MobiDB-lite"/>
    </source>
</evidence>
<feature type="transmembrane region" description="Helical" evidence="11">
    <location>
        <begin position="71"/>
        <end position="91"/>
    </location>
</feature>
<keyword evidence="9" id="KW-0739">Sodium transport</keyword>
<reference evidence="13" key="2">
    <citation type="submission" date="2021-04" db="EMBL/GenBank/DDBJ databases">
        <authorList>
            <person name="Podell S."/>
        </authorList>
    </citation>
    <scope>NUCLEOTIDE SEQUENCE</scope>
    <source>
        <strain evidence="13">Hildebrandi</strain>
    </source>
</reference>
<dbReference type="EMBL" id="JAGRRH010000006">
    <property type="protein sequence ID" value="KAG7368255.1"/>
    <property type="molecule type" value="Genomic_DNA"/>
</dbReference>
<evidence type="ECO:0000256" key="7">
    <source>
        <dbReference type="ARBA" id="ARBA00023065"/>
    </source>
</evidence>
<keyword evidence="2" id="KW-0813">Transport</keyword>
<dbReference type="AlphaFoldDB" id="A0A9K3LTH6"/>
<evidence type="ECO:0000259" key="12">
    <source>
        <dbReference type="Pfam" id="PF00999"/>
    </source>
</evidence>
<reference evidence="13" key="1">
    <citation type="journal article" date="2021" name="Sci. Rep.">
        <title>Diploid genomic architecture of Nitzschia inconspicua, an elite biomass production diatom.</title>
        <authorList>
            <person name="Oliver A."/>
            <person name="Podell S."/>
            <person name="Pinowska A."/>
            <person name="Traller J.C."/>
            <person name="Smith S.R."/>
            <person name="McClure R."/>
            <person name="Beliaev A."/>
            <person name="Bohutskyi P."/>
            <person name="Hill E.A."/>
            <person name="Rabines A."/>
            <person name="Zheng H."/>
            <person name="Allen L.Z."/>
            <person name="Kuo A."/>
            <person name="Grigoriev I.V."/>
            <person name="Allen A.E."/>
            <person name="Hazlebeck D."/>
            <person name="Allen E.E."/>
        </authorList>
    </citation>
    <scope>NUCLEOTIDE SEQUENCE</scope>
    <source>
        <strain evidence="13">Hildebrandi</strain>
    </source>
</reference>
<dbReference type="PANTHER" id="PTHR43562">
    <property type="entry name" value="NAPA-TYPE SODIUM/HYDROGEN ANTIPORTER"/>
    <property type="match status" value="1"/>
</dbReference>
<keyword evidence="7" id="KW-0406">Ion transport</keyword>
<dbReference type="GO" id="GO:0015297">
    <property type="term" value="F:antiporter activity"/>
    <property type="evidence" value="ECO:0007669"/>
    <property type="project" value="UniProtKB-KW"/>
</dbReference>
<evidence type="ECO:0000256" key="4">
    <source>
        <dbReference type="ARBA" id="ARBA00022692"/>
    </source>
</evidence>
<accession>A0A9K3LTH6</accession>
<evidence type="ECO:0000256" key="8">
    <source>
        <dbReference type="ARBA" id="ARBA00023136"/>
    </source>
</evidence>
<feature type="transmembrane region" description="Helical" evidence="11">
    <location>
        <begin position="159"/>
        <end position="181"/>
    </location>
</feature>
<keyword evidence="6" id="KW-0915">Sodium</keyword>
<organism evidence="13 14">
    <name type="scientific">Nitzschia inconspicua</name>
    <dbReference type="NCBI Taxonomy" id="303405"/>
    <lineage>
        <taxon>Eukaryota</taxon>
        <taxon>Sar</taxon>
        <taxon>Stramenopiles</taxon>
        <taxon>Ochrophyta</taxon>
        <taxon>Bacillariophyta</taxon>
        <taxon>Bacillariophyceae</taxon>
        <taxon>Bacillariophycidae</taxon>
        <taxon>Bacillariales</taxon>
        <taxon>Bacillariaceae</taxon>
        <taxon>Nitzschia</taxon>
    </lineage>
</organism>
<feature type="transmembrane region" description="Helical" evidence="11">
    <location>
        <begin position="323"/>
        <end position="349"/>
    </location>
</feature>
<comment type="caution">
    <text evidence="13">The sequence shown here is derived from an EMBL/GenBank/DDBJ whole genome shotgun (WGS) entry which is preliminary data.</text>
</comment>
<feature type="transmembrane region" description="Helical" evidence="11">
    <location>
        <begin position="31"/>
        <end position="50"/>
    </location>
</feature>
<dbReference type="PANTHER" id="PTHR43562:SF3">
    <property type="entry name" value="SODIUM ION_PROTON EXCHANGER (EUROFUNG)"/>
    <property type="match status" value="1"/>
</dbReference>
<evidence type="ECO:0000256" key="5">
    <source>
        <dbReference type="ARBA" id="ARBA00022989"/>
    </source>
</evidence>
<feature type="transmembrane region" description="Helical" evidence="11">
    <location>
        <begin position="282"/>
        <end position="303"/>
    </location>
</feature>
<evidence type="ECO:0000256" key="11">
    <source>
        <dbReference type="SAM" id="Phobius"/>
    </source>
</evidence>
<feature type="compositionally biased region" description="Polar residues" evidence="10">
    <location>
        <begin position="474"/>
        <end position="488"/>
    </location>
</feature>
<proteinExistence type="predicted"/>
<dbReference type="GO" id="GO:0016020">
    <property type="term" value="C:membrane"/>
    <property type="evidence" value="ECO:0007669"/>
    <property type="project" value="UniProtKB-SubCell"/>
</dbReference>
<evidence type="ECO:0000313" key="13">
    <source>
        <dbReference type="EMBL" id="KAG7368255.1"/>
    </source>
</evidence>
<dbReference type="GO" id="GO:1902600">
    <property type="term" value="P:proton transmembrane transport"/>
    <property type="evidence" value="ECO:0007669"/>
    <property type="project" value="InterPro"/>
</dbReference>
<dbReference type="Proteomes" id="UP000693970">
    <property type="component" value="Unassembled WGS sequence"/>
</dbReference>
<feature type="region of interest" description="Disordered" evidence="10">
    <location>
        <begin position="625"/>
        <end position="644"/>
    </location>
</feature>
<sequence length="771" mass="84496">MALLSQLIGLPSLVGEIVTGFVLGPPLLDFVPYPQAMVLIGSFGLIGLLLDSGINLDIAQLRETGTRAVSMAVTGTVLALGVGLGMGYLANDGDFRSSFAIGAAFAPSSFGVASQVLSKGEVLNTPMGQVIVATSVIDDILGLILLSIMEVLVMDTPRVIDYIVPFLSSFGYLLLLGFVGIKIIPQFLEQKILPRVHEDSRGTVGFSLLFIILSLYLPLMYYSGASYLTGAFLAGLSFSQINSVHSRYLSSGHHLKIWLMRLFFASTIGFQVPVQYFTDGNVLNWGFLYMIPVLAKVPLGLQVPRFSKDVPKDFPYNPYRRDVLITTLAMLCRGEFNFIVASFALSAGVLDPEQYAAVVFAILCSAIIAPLALSKIIRHYNNKFRYFLEGKHKLDRIDNTNDGTRPLFLAIQARTPVQWGMQEKFLQVLDNVGLIVIDHRSFHTLGLNAVDVTEIFCQDKLARVRVREAFTGGKDSSSTQLTKTSTFDESPESPYFKNRRISTGTSIRDGQEQMELKLDLEGEKEDESKERREIDLRKQVVREALIDCLGQDVDESSYVIFVSQWEMHVIDDGNLGRSRHAGYCYVTPAATVKGPSDTLEGDASSSSDDCENHLPILPCLDVEAQQSKASAQQPKRNNASECSVTAPLPRPCRRSVSLGTHSEFAPTGEPKLDLDLWSVDKGTHKVVNEGAFMAPVDDLGSQAITVGCGDGSSGAFHHRCTTEGSSALITRSHRRTSRQDALFLNTSVLEELGGDIEALTIKDRLHGFIRN</sequence>
<dbReference type="InterPro" id="IPR006153">
    <property type="entry name" value="Cation/H_exchanger_TM"/>
</dbReference>
<keyword evidence="14" id="KW-1185">Reference proteome</keyword>
<evidence type="ECO:0000256" key="3">
    <source>
        <dbReference type="ARBA" id="ARBA00022449"/>
    </source>
</evidence>